<evidence type="ECO:0000313" key="1">
    <source>
        <dbReference type="EMBL" id="GHH46083.1"/>
    </source>
</evidence>
<dbReference type="RefSeq" id="WP_191301227.1">
    <property type="nucleotide sequence ID" value="NZ_BNAR01000007.1"/>
</dbReference>
<accession>A0ABQ3MH25</accession>
<comment type="caution">
    <text evidence="1">The sequence shown here is derived from an EMBL/GenBank/DDBJ whole genome shotgun (WGS) entry which is preliminary data.</text>
</comment>
<evidence type="ECO:0000313" key="2">
    <source>
        <dbReference type="Proteomes" id="UP000605568"/>
    </source>
</evidence>
<keyword evidence="2" id="KW-1185">Reference proteome</keyword>
<reference evidence="2" key="1">
    <citation type="journal article" date="2019" name="Int. J. Syst. Evol. Microbiol.">
        <title>The Global Catalogue of Microorganisms (GCM) 10K type strain sequencing project: providing services to taxonomists for standard genome sequencing and annotation.</title>
        <authorList>
            <consortium name="The Broad Institute Genomics Platform"/>
            <consortium name="The Broad Institute Genome Sequencing Center for Infectious Disease"/>
            <person name="Wu L."/>
            <person name="Ma J."/>
        </authorList>
    </citation>
    <scope>NUCLEOTIDE SEQUENCE [LARGE SCALE GENOMIC DNA]</scope>
    <source>
        <strain evidence="2">CGMCC 4.7367</strain>
    </source>
</reference>
<protein>
    <submittedName>
        <fullName evidence="1">Uncharacterized protein</fullName>
    </submittedName>
</protein>
<proteinExistence type="predicted"/>
<gene>
    <name evidence="1" type="ORF">GCM10017774_48320</name>
</gene>
<dbReference type="EMBL" id="BNAR01000007">
    <property type="protein sequence ID" value="GHH46083.1"/>
    <property type="molecule type" value="Genomic_DNA"/>
</dbReference>
<sequence length="284" mass="30778">MTSRSPPFIVVATAEKGRGAVEPFRLLHPDLVPQRREALHHAASMLVQMGLDDTVLSASPVHQRLARVVLANSGVIEWSPGHWLQDCALDDRFGVVRVGGDRGGIFLSGVLIAYLDVLENAARMGTSITEDSWRTLLWAPTALFDHVLRRPQVGMTVVTPGRGAEYLPLERAQAGQRLYLALMQAVRFAVSGVLRAEDDRTLVEDCATLATACLRAAAVALAFAADVPSGVPAPVVETAEHRYLWQVLSEVRAAVPRARFEQFAAALRRLNDVYTACPLLVAGG</sequence>
<name>A0ABQ3MH25_9PSEU</name>
<dbReference type="Proteomes" id="UP000605568">
    <property type="component" value="Unassembled WGS sequence"/>
</dbReference>
<organism evidence="1 2">
    <name type="scientific">Lentzea cavernae</name>
    <dbReference type="NCBI Taxonomy" id="2020703"/>
    <lineage>
        <taxon>Bacteria</taxon>
        <taxon>Bacillati</taxon>
        <taxon>Actinomycetota</taxon>
        <taxon>Actinomycetes</taxon>
        <taxon>Pseudonocardiales</taxon>
        <taxon>Pseudonocardiaceae</taxon>
        <taxon>Lentzea</taxon>
    </lineage>
</organism>